<feature type="compositionally biased region" description="Low complexity" evidence="1">
    <location>
        <begin position="41"/>
        <end position="59"/>
    </location>
</feature>
<feature type="region of interest" description="Disordered" evidence="1">
    <location>
        <begin position="1"/>
        <end position="62"/>
    </location>
</feature>
<comment type="caution">
    <text evidence="2">The sequence shown here is derived from an EMBL/GenBank/DDBJ whole genome shotgun (WGS) entry which is preliminary data.</text>
</comment>
<dbReference type="AlphaFoldDB" id="A0A0V0QHH4"/>
<feature type="region of interest" description="Disordered" evidence="1">
    <location>
        <begin position="145"/>
        <end position="166"/>
    </location>
</feature>
<evidence type="ECO:0000313" key="3">
    <source>
        <dbReference type="Proteomes" id="UP000054937"/>
    </source>
</evidence>
<feature type="compositionally biased region" description="Low complexity" evidence="1">
    <location>
        <begin position="14"/>
        <end position="26"/>
    </location>
</feature>
<dbReference type="Proteomes" id="UP000054937">
    <property type="component" value="Unassembled WGS sequence"/>
</dbReference>
<proteinExistence type="predicted"/>
<dbReference type="InParanoid" id="A0A0V0QHH4"/>
<evidence type="ECO:0000313" key="2">
    <source>
        <dbReference type="EMBL" id="KRX01695.1"/>
    </source>
</evidence>
<organism evidence="2 3">
    <name type="scientific">Pseudocohnilembus persalinus</name>
    <name type="common">Ciliate</name>
    <dbReference type="NCBI Taxonomy" id="266149"/>
    <lineage>
        <taxon>Eukaryota</taxon>
        <taxon>Sar</taxon>
        <taxon>Alveolata</taxon>
        <taxon>Ciliophora</taxon>
        <taxon>Intramacronucleata</taxon>
        <taxon>Oligohymenophorea</taxon>
        <taxon>Scuticociliatia</taxon>
        <taxon>Philasterida</taxon>
        <taxon>Pseudocohnilembidae</taxon>
        <taxon>Pseudocohnilembus</taxon>
    </lineage>
</organism>
<gene>
    <name evidence="2" type="ORF">PPERSA_01565</name>
</gene>
<reference evidence="2 3" key="1">
    <citation type="journal article" date="2015" name="Sci. Rep.">
        <title>Genome of the facultative scuticociliatosis pathogen Pseudocohnilembus persalinus provides insight into its virulence through horizontal gene transfer.</title>
        <authorList>
            <person name="Xiong J."/>
            <person name="Wang G."/>
            <person name="Cheng J."/>
            <person name="Tian M."/>
            <person name="Pan X."/>
            <person name="Warren A."/>
            <person name="Jiang C."/>
            <person name="Yuan D."/>
            <person name="Miao W."/>
        </authorList>
    </citation>
    <scope>NUCLEOTIDE SEQUENCE [LARGE SCALE GENOMIC DNA]</scope>
    <source>
        <strain evidence="2">36N120E</strain>
    </source>
</reference>
<protein>
    <submittedName>
        <fullName evidence="2">Uncharacterized protein</fullName>
    </submittedName>
</protein>
<feature type="compositionally biased region" description="Polar residues" evidence="1">
    <location>
        <begin position="27"/>
        <end position="40"/>
    </location>
</feature>
<feature type="region of interest" description="Disordered" evidence="1">
    <location>
        <begin position="282"/>
        <end position="327"/>
    </location>
</feature>
<accession>A0A0V0QHH4</accession>
<keyword evidence="3" id="KW-1185">Reference proteome</keyword>
<name>A0A0V0QHH4_PSEPJ</name>
<dbReference type="EMBL" id="LDAU01000166">
    <property type="protein sequence ID" value="KRX01695.1"/>
    <property type="molecule type" value="Genomic_DNA"/>
</dbReference>
<sequence length="652" mass="77320">MQKGNPLENNPYLNQDYNSNSSNQDQETNMIKKQQIENKVSQNQSSQQDQQQLQQNQAQHEYVKEENTNQNKYAQQFPKLNENNQLQQQISNTVESENINNQQKQNEIKNSQINQNYQQNQQYQAIPQNRVQILQQQPQGQIQKIQTTVQNQPQYPSQRQQSPQQQYQVTKLIQNQDQQQPNQVNSQYPQEQQQIINNQPKQVFISQQRNQGIPQVINQQQTQNNNDKNLQKQPQQQVFQSGIQYAPLQVIEYKQQPQPQPQQLVQPQIIFYSQPLQQGAHYQTQQQYQNSQAQQNQSNLQTQQQKTQNIQHQQQPKDAQPLQQQQIQNSQLEVQAQHQTILQQEPQFVNQQQFNNQPFQQQKPNQNFAANQSTLYLNNNQLSQYPVKRNSLQPQHNINELSYFPKPYGHESSFLRDNVTLQQERNFDDIDDHILKMRKIGKNQDAYGLKEFDIRADRNDILYIIRRYSYSPTKNTLKLQDFGNIFTQNGKEPQLQRQIQNNQAYNFTVETKTLISDLFKALLNEESAYEDYKQKLFQKYSQELKSQNNQYTGQFDPKNTGDLEIRRIDLEQIYKEITQQDDLYGIINVNNLKTFLRGNGLYANLEEVNDTLFKINPQRLDPVKQQSLDYEGFWNEFQVALQQQQPQQNYQY</sequence>
<evidence type="ECO:0000256" key="1">
    <source>
        <dbReference type="SAM" id="MobiDB-lite"/>
    </source>
</evidence>